<evidence type="ECO:0000313" key="9">
    <source>
        <dbReference type="Proteomes" id="UP000482155"/>
    </source>
</evidence>
<evidence type="ECO:0000256" key="5">
    <source>
        <dbReference type="SAM" id="Coils"/>
    </source>
</evidence>
<evidence type="ECO:0000256" key="1">
    <source>
        <dbReference type="ARBA" id="ARBA00004141"/>
    </source>
</evidence>
<feature type="transmembrane region" description="Helical" evidence="6">
    <location>
        <begin position="59"/>
        <end position="77"/>
    </location>
</feature>
<evidence type="ECO:0000259" key="7">
    <source>
        <dbReference type="Pfam" id="PF00520"/>
    </source>
</evidence>
<accession>A0A6B3SJB4</accession>
<dbReference type="AlphaFoldDB" id="A0A6B3SJB4"/>
<dbReference type="EMBL" id="JAAIVB010000021">
    <property type="protein sequence ID" value="NEX60944.1"/>
    <property type="molecule type" value="Genomic_DNA"/>
</dbReference>
<protein>
    <submittedName>
        <fullName evidence="8">Ion transporter</fullName>
    </submittedName>
</protein>
<evidence type="ECO:0000256" key="4">
    <source>
        <dbReference type="ARBA" id="ARBA00023136"/>
    </source>
</evidence>
<evidence type="ECO:0000256" key="2">
    <source>
        <dbReference type="ARBA" id="ARBA00022692"/>
    </source>
</evidence>
<dbReference type="Pfam" id="PF00520">
    <property type="entry name" value="Ion_trans"/>
    <property type="match status" value="1"/>
</dbReference>
<dbReference type="InterPro" id="IPR028744">
    <property type="entry name" value="CatSper4"/>
</dbReference>
<dbReference type="RefSeq" id="WP_163961652.1">
    <property type="nucleotide sequence ID" value="NZ_JAAIVB010000021.1"/>
</dbReference>
<dbReference type="Gene3D" id="1.10.287.70">
    <property type="match status" value="1"/>
</dbReference>
<gene>
    <name evidence="8" type="ORF">G3574_07630</name>
</gene>
<dbReference type="GO" id="GO:0005245">
    <property type="term" value="F:voltage-gated calcium channel activity"/>
    <property type="evidence" value="ECO:0007669"/>
    <property type="project" value="TreeGrafter"/>
</dbReference>
<evidence type="ECO:0000313" key="8">
    <source>
        <dbReference type="EMBL" id="NEX60944.1"/>
    </source>
</evidence>
<reference evidence="8 9" key="1">
    <citation type="submission" date="2020-02" db="EMBL/GenBank/DDBJ databases">
        <authorList>
            <person name="Kim M.K."/>
        </authorList>
    </citation>
    <scope>NUCLEOTIDE SEQUENCE [LARGE SCALE GENOMIC DNA]</scope>
    <source>
        <strain evidence="8 9">17J57-3</strain>
    </source>
</reference>
<evidence type="ECO:0000256" key="6">
    <source>
        <dbReference type="SAM" id="Phobius"/>
    </source>
</evidence>
<keyword evidence="9" id="KW-1185">Reference proteome</keyword>
<proteinExistence type="predicted"/>
<evidence type="ECO:0000256" key="3">
    <source>
        <dbReference type="ARBA" id="ARBA00022989"/>
    </source>
</evidence>
<feature type="domain" description="Ion transport" evidence="7">
    <location>
        <begin position="21"/>
        <end position="227"/>
    </location>
</feature>
<feature type="transmembrane region" description="Helical" evidence="6">
    <location>
        <begin position="129"/>
        <end position="153"/>
    </location>
</feature>
<dbReference type="GO" id="GO:0036128">
    <property type="term" value="C:CatSper complex"/>
    <property type="evidence" value="ECO:0007669"/>
    <property type="project" value="InterPro"/>
</dbReference>
<dbReference type="SUPFAM" id="SSF81324">
    <property type="entry name" value="Voltage-gated potassium channels"/>
    <property type="match status" value="1"/>
</dbReference>
<organism evidence="8 9">
    <name type="scientific">Noviherbaspirillum galbum</name>
    <dbReference type="NCBI Taxonomy" id="2709383"/>
    <lineage>
        <taxon>Bacteria</taxon>
        <taxon>Pseudomonadati</taxon>
        <taxon>Pseudomonadota</taxon>
        <taxon>Betaproteobacteria</taxon>
        <taxon>Burkholderiales</taxon>
        <taxon>Oxalobacteraceae</taxon>
        <taxon>Noviherbaspirillum</taxon>
    </lineage>
</organism>
<keyword evidence="3 6" id="KW-1133">Transmembrane helix</keyword>
<feature type="transmembrane region" description="Helical" evidence="6">
    <location>
        <begin position="21"/>
        <end position="39"/>
    </location>
</feature>
<sequence length="291" mass="32039">MSTLTQTSPASPMLAFVESAFFRRTVITLILLNALLLGLDTIPDVSTAFGNLLSGADRIIVWFFVAELALRIGAYRGKFFRSGWNWFDLAIVALSFMPNSDVLSVLRVLRLLRLIAIVPSLRVVVEGLIAALPGMGAVSLLMAIFMFIGGVIVTKMFGAKAPTQFGDLFISTFSLLQVTTLDGWPDMARAAMKTNPSAWVFFFGYIFVTTFTVMNLFVGVMVSSMEERVAAHKEEQAKARALEAQLAGRDAPESESEDTRMLLAELKTLRQELGQLRAEVRGQRRAEAIES</sequence>
<dbReference type="PANTHER" id="PTHR47077:SF1">
    <property type="entry name" value="CATION CHANNEL SPERM-ASSOCIATED PROTEIN 4"/>
    <property type="match status" value="1"/>
</dbReference>
<dbReference type="GO" id="GO:0005227">
    <property type="term" value="F:calcium-activated cation channel activity"/>
    <property type="evidence" value="ECO:0007669"/>
    <property type="project" value="InterPro"/>
</dbReference>
<dbReference type="InterPro" id="IPR027359">
    <property type="entry name" value="Volt_channel_dom_sf"/>
</dbReference>
<keyword evidence="5" id="KW-0175">Coiled coil</keyword>
<keyword evidence="4 6" id="KW-0472">Membrane</keyword>
<feature type="transmembrane region" description="Helical" evidence="6">
    <location>
        <begin position="196"/>
        <end position="218"/>
    </location>
</feature>
<comment type="subcellular location">
    <subcellularLocation>
        <location evidence="1">Membrane</location>
        <topology evidence="1">Multi-pass membrane protein</topology>
    </subcellularLocation>
</comment>
<dbReference type="InterPro" id="IPR005821">
    <property type="entry name" value="Ion_trans_dom"/>
</dbReference>
<dbReference type="Proteomes" id="UP000482155">
    <property type="component" value="Unassembled WGS sequence"/>
</dbReference>
<dbReference type="Gene3D" id="1.20.120.350">
    <property type="entry name" value="Voltage-gated potassium channels. Chain C"/>
    <property type="match status" value="1"/>
</dbReference>
<dbReference type="PANTHER" id="PTHR47077">
    <property type="entry name" value="ION_TRANS DOMAIN-CONTAINING PROTEIN"/>
    <property type="match status" value="1"/>
</dbReference>
<dbReference type="GO" id="GO:0006814">
    <property type="term" value="P:sodium ion transport"/>
    <property type="evidence" value="ECO:0007669"/>
    <property type="project" value="TreeGrafter"/>
</dbReference>
<name>A0A6B3SJB4_9BURK</name>
<feature type="coiled-coil region" evidence="5">
    <location>
        <begin position="222"/>
        <end position="286"/>
    </location>
</feature>
<feature type="transmembrane region" description="Helical" evidence="6">
    <location>
        <begin position="89"/>
        <end position="109"/>
    </location>
</feature>
<comment type="caution">
    <text evidence="8">The sequence shown here is derived from an EMBL/GenBank/DDBJ whole genome shotgun (WGS) entry which is preliminary data.</text>
</comment>
<keyword evidence="2 6" id="KW-0812">Transmembrane</keyword>